<name>A0A2S9QF91_9HYPH</name>
<keyword evidence="4" id="KW-0067">ATP-binding</keyword>
<evidence type="ECO:0000256" key="1">
    <source>
        <dbReference type="ARBA" id="ARBA00022679"/>
    </source>
</evidence>
<feature type="domain" description="Protein kinase" evidence="5">
    <location>
        <begin position="67"/>
        <end position="307"/>
    </location>
</feature>
<dbReference type="PROSITE" id="PS00109">
    <property type="entry name" value="PROTEIN_KINASE_TYR"/>
    <property type="match status" value="1"/>
</dbReference>
<proteinExistence type="predicted"/>
<dbReference type="InterPro" id="IPR008266">
    <property type="entry name" value="Tyr_kinase_AS"/>
</dbReference>
<accession>A0A2S9QF91</accession>
<dbReference type="SUPFAM" id="SSF56112">
    <property type="entry name" value="Protein kinase-like (PK-like)"/>
    <property type="match status" value="1"/>
</dbReference>
<dbReference type="PROSITE" id="PS50011">
    <property type="entry name" value="PROTEIN_KINASE_DOM"/>
    <property type="match status" value="1"/>
</dbReference>
<dbReference type="GO" id="GO:0004674">
    <property type="term" value="F:protein serine/threonine kinase activity"/>
    <property type="evidence" value="ECO:0007669"/>
    <property type="project" value="UniProtKB-KW"/>
</dbReference>
<evidence type="ECO:0000256" key="4">
    <source>
        <dbReference type="ARBA" id="ARBA00022840"/>
    </source>
</evidence>
<dbReference type="PANTHER" id="PTHR43289">
    <property type="entry name" value="MITOGEN-ACTIVATED PROTEIN KINASE KINASE KINASE 20-RELATED"/>
    <property type="match status" value="1"/>
</dbReference>
<dbReference type="OrthoDB" id="9801841at2"/>
<dbReference type="GO" id="GO:0005524">
    <property type="term" value="F:ATP binding"/>
    <property type="evidence" value="ECO:0007669"/>
    <property type="project" value="UniProtKB-KW"/>
</dbReference>
<dbReference type="Gene3D" id="1.10.510.10">
    <property type="entry name" value="Transferase(Phosphotransferase) domain 1"/>
    <property type="match status" value="1"/>
</dbReference>
<comment type="caution">
    <text evidence="6">The sequence shown here is derived from an EMBL/GenBank/DDBJ whole genome shotgun (WGS) entry which is preliminary data.</text>
</comment>
<dbReference type="InterPro" id="IPR000719">
    <property type="entry name" value="Prot_kinase_dom"/>
</dbReference>
<dbReference type="Proteomes" id="UP000237682">
    <property type="component" value="Unassembled WGS sequence"/>
</dbReference>
<evidence type="ECO:0000313" key="6">
    <source>
        <dbReference type="EMBL" id="PRH87995.1"/>
    </source>
</evidence>
<dbReference type="Gene3D" id="3.30.200.20">
    <property type="entry name" value="Phosphorylase Kinase, domain 1"/>
    <property type="match status" value="1"/>
</dbReference>
<evidence type="ECO:0000256" key="3">
    <source>
        <dbReference type="ARBA" id="ARBA00022777"/>
    </source>
</evidence>
<dbReference type="PANTHER" id="PTHR43289:SF6">
    <property type="entry name" value="SERINE_THREONINE-PROTEIN KINASE NEKL-3"/>
    <property type="match status" value="1"/>
</dbReference>
<dbReference type="AlphaFoldDB" id="A0A2S9QF91"/>
<protein>
    <submittedName>
        <fullName evidence="6">Serine/threonine protein kinase</fullName>
    </submittedName>
</protein>
<evidence type="ECO:0000313" key="7">
    <source>
        <dbReference type="Proteomes" id="UP000237682"/>
    </source>
</evidence>
<reference evidence="6 7" key="1">
    <citation type="submission" date="2018-02" db="EMBL/GenBank/DDBJ databases">
        <title>Whole genome sequencing of endophytic bacterium.</title>
        <authorList>
            <person name="Eedara R."/>
            <person name="Podile A.R."/>
        </authorList>
    </citation>
    <scope>NUCLEOTIDE SEQUENCE [LARGE SCALE GENOMIC DNA]</scope>
    <source>
        <strain evidence="6 7">RP1T</strain>
    </source>
</reference>
<dbReference type="EMBL" id="PUEJ01000003">
    <property type="protein sequence ID" value="PRH87995.1"/>
    <property type="molecule type" value="Genomic_DNA"/>
</dbReference>
<evidence type="ECO:0000259" key="5">
    <source>
        <dbReference type="PROSITE" id="PS50011"/>
    </source>
</evidence>
<keyword evidence="6" id="KW-0723">Serine/threonine-protein kinase</keyword>
<keyword evidence="7" id="KW-1185">Reference proteome</keyword>
<gene>
    <name evidence="6" type="ORF">C5L14_08830</name>
</gene>
<keyword evidence="3 6" id="KW-0418">Kinase</keyword>
<dbReference type="Pfam" id="PF00069">
    <property type="entry name" value="Pkinase"/>
    <property type="match status" value="1"/>
</dbReference>
<dbReference type="RefSeq" id="WP_105861663.1">
    <property type="nucleotide sequence ID" value="NZ_PUEJ01000003.1"/>
</dbReference>
<dbReference type="InterPro" id="IPR011009">
    <property type="entry name" value="Kinase-like_dom_sf"/>
</dbReference>
<evidence type="ECO:0000256" key="2">
    <source>
        <dbReference type="ARBA" id="ARBA00022741"/>
    </source>
</evidence>
<organism evidence="6 7">
    <name type="scientific">Labrys okinawensis</name>
    <dbReference type="NCBI Taxonomy" id="346911"/>
    <lineage>
        <taxon>Bacteria</taxon>
        <taxon>Pseudomonadati</taxon>
        <taxon>Pseudomonadota</taxon>
        <taxon>Alphaproteobacteria</taxon>
        <taxon>Hyphomicrobiales</taxon>
        <taxon>Xanthobacteraceae</taxon>
        <taxon>Labrys</taxon>
    </lineage>
</organism>
<sequence length="307" mass="33066">MSGEPLPEDLEAVATRFAALWQALSRSGAGPRPPAETRLLADRVRDALDRRIDRLDAADPGFIANSFAQEARAHEGALTEIHRLRHRDLGTLHALKTLRPDQADNVVARDLLLREAGFGARLRHRHVAAATAALRLADGRPALLMDWLPFSLSERMQKAPSCYDEILATAAALLSGLEAVHEAGLVHADLAPDNLLYDGEDLATLRIADFGIALEAGQRHGDVDLAKAGREGFSAPEQQAGEPLDGRADLYACGRILSMLLEGAAVPTDARDFLQEFSARLVHPDPDGRPASASIALAMLRSGRMVP</sequence>
<keyword evidence="2" id="KW-0547">Nucleotide-binding</keyword>
<keyword evidence="1" id="KW-0808">Transferase</keyword>